<feature type="compositionally biased region" description="Polar residues" evidence="12">
    <location>
        <begin position="35"/>
        <end position="46"/>
    </location>
</feature>
<feature type="region of interest" description="Disordered" evidence="12">
    <location>
        <begin position="573"/>
        <end position="600"/>
    </location>
</feature>
<dbReference type="SUPFAM" id="SSF103657">
    <property type="entry name" value="BAR/IMD domain-like"/>
    <property type="match status" value="1"/>
</dbReference>
<dbReference type="GO" id="GO:0008270">
    <property type="term" value="F:zinc ion binding"/>
    <property type="evidence" value="ECO:0007669"/>
    <property type="project" value="UniProtKB-KW"/>
</dbReference>
<evidence type="ECO:0000256" key="10">
    <source>
        <dbReference type="ARBA" id="ARBA00023136"/>
    </source>
</evidence>
<evidence type="ECO:0000256" key="11">
    <source>
        <dbReference type="PROSITE-ProRule" id="PRU00192"/>
    </source>
</evidence>
<dbReference type="Proteomes" id="UP000192223">
    <property type="component" value="Unplaced"/>
</dbReference>
<dbReference type="PANTHER" id="PTHR15135:SF7">
    <property type="entry name" value="STAC-LIKE, ISOFORM J"/>
    <property type="match status" value="1"/>
</dbReference>
<dbReference type="PROSITE" id="PS50081">
    <property type="entry name" value="ZF_DAG_PE_2"/>
    <property type="match status" value="2"/>
</dbReference>
<keyword evidence="3 11" id="KW-0728">SH3 domain</keyword>
<dbReference type="PROSITE" id="PS00479">
    <property type="entry name" value="ZF_DAG_PE_1"/>
    <property type="match status" value="1"/>
</dbReference>
<comment type="subcellular location">
    <subcellularLocation>
        <location evidence="1">Cell membrane</location>
        <location evidence="1">Sarcolemma</location>
        <topology evidence="1">Peripheral membrane protein</topology>
        <orientation evidence="1">Cytoplasmic side</orientation>
    </subcellularLocation>
    <subcellularLocation>
        <location evidence="2">Cytoplasm</location>
    </subcellularLocation>
</comment>
<feature type="region of interest" description="Disordered" evidence="12">
    <location>
        <begin position="32"/>
        <end position="145"/>
    </location>
</feature>
<dbReference type="Gene3D" id="2.30.30.40">
    <property type="entry name" value="SH3 Domains"/>
    <property type="match status" value="1"/>
</dbReference>
<dbReference type="PRINTS" id="PR00452">
    <property type="entry name" value="SH3DOMAIN"/>
</dbReference>
<feature type="compositionally biased region" description="Polar residues" evidence="12">
    <location>
        <begin position="988"/>
        <end position="997"/>
    </location>
</feature>
<feature type="compositionally biased region" description="Low complexity" evidence="12">
    <location>
        <begin position="49"/>
        <end position="74"/>
    </location>
</feature>
<evidence type="ECO:0000256" key="7">
    <source>
        <dbReference type="ARBA" id="ARBA00022737"/>
    </source>
</evidence>
<feature type="compositionally biased region" description="Low complexity" evidence="12">
    <location>
        <begin position="115"/>
        <end position="135"/>
    </location>
</feature>
<evidence type="ECO:0000259" key="13">
    <source>
        <dbReference type="PROSITE" id="PS50002"/>
    </source>
</evidence>
<keyword evidence="5" id="KW-0963">Cytoplasm</keyword>
<feature type="compositionally biased region" description="Basic and acidic residues" evidence="12">
    <location>
        <begin position="750"/>
        <end position="759"/>
    </location>
</feature>
<evidence type="ECO:0000256" key="5">
    <source>
        <dbReference type="ARBA" id="ARBA00022490"/>
    </source>
</evidence>
<evidence type="ECO:0000313" key="15">
    <source>
        <dbReference type="Proteomes" id="UP000192223"/>
    </source>
</evidence>
<keyword evidence="6" id="KW-0479">Metal-binding</keyword>
<dbReference type="FunFam" id="2.30.30.40:FF:000221">
    <property type="entry name" value="SH3 and cysteine-rich domain-containing protein 2"/>
    <property type="match status" value="1"/>
</dbReference>
<feature type="domain" description="Phorbol-ester/DAG-type" evidence="14">
    <location>
        <begin position="670"/>
        <end position="722"/>
    </location>
</feature>
<keyword evidence="9" id="KW-0862">Zinc</keyword>
<feature type="region of interest" description="Disordered" evidence="12">
    <location>
        <begin position="902"/>
        <end position="934"/>
    </location>
</feature>
<sequence length="1193" mass="133625">MYVIYPADEVVYLSYGRVIVIPRVNNQGREAVDCSSASPKTPQVANDLSVPSTSTSSTRSYHSVVSGPSLSNLSEEQEDENEEENFESNQSLETNKTSYVKSSPKNFRERVSSLSKRLSADNSKSSSSSGTLFSEKPPPSPRSAKLNFLNINLHHRSRSASPSEPINRRLSYTDYLSANRSNSPINTKIVSDSHLAVPKRERSPRGVEGPTLRVPQFAGKSSKSAEDLPKTSSASAPCSSNDFGFEFNKQNSKFLTLPRTRTQSLSAGERFAQRVPFVTTPISNLVEEESPQKVYFTQFFFVSVSDFTQQLGQIYEHQAEELQLLVSNFRKRNGELRKERPACPSSLFHVWETLLQEVEIDSQGLSDIASILGRQVSRSLLEKSFFRKIQSRKVFTHRDNYEAIISKTEEKLSKCRQDYKNAYLAYLTNPTTDSLSSYFNTHNAYVQQLHATNGMLDEYTKDTLPQLLKELEEIYCDLCSTVSDAIVQEAEAVSVKAMEQHKRYESLASQCRNISGVSDLSHLARSLPPAQGRGLIVKRIFVPPQPPQELIEGAEGQEMQNVGEAGRREYQEGNVEGEEGIGNSNDRKNGTNAGREMPRTEPDVHSFQEYTYKKITPCDVCSQILRGHTKQGLKCRSCKMNVHLDCQEKAAKCQPKSRLLRRQKSTSEIESRVPEPTLEEERRQNLCDFPNDSYAGHTKQGLKCRSCKMNVHLDCQEKAAKCQPKSRLLRRQKSTSEIESRVPEPTLEEENIRESDRYPRMTTFNRQLSFRNSHTPTNSPDSTSLDSTEVDRIYQVLKQATEISNNKPRFNLEPPYAERTAISASVSSGSSGQSINRRNVLPATQGSTNASTLSVNNPVPSTTSSERKHASSSATSTTTSSPMDSISMRRRLFAGMKSLTGFGSRYRRSSPGHRSISLPEKRSSQDASGTRPFGEPLYLIHNVENGDDEDLRPITATREKSKHINKRISFPPHSPRRQKLNIRMKSLSLDSPESSEYVQKRRHHGAATSEPHSKDSSSSRIDSPSSPVHNRRLLSAKNMRMSSVELPDDNEKSHSSASASPCPSPVGGKKSHRLLPTNLYVILYNFKARHQDELDLKAGDKVTVIDFSDPDWWKGKCLGRIGYFPSKYCSKLSAGEKALQVTHNLQLSDGDNGLMLLRDQIVIQIGEEVDGVVMIRSGDNRQGVCPIKFLQEV</sequence>
<evidence type="ECO:0000256" key="1">
    <source>
        <dbReference type="ARBA" id="ARBA00004278"/>
    </source>
</evidence>
<dbReference type="SUPFAM" id="SSF50044">
    <property type="entry name" value="SH3-domain"/>
    <property type="match status" value="1"/>
</dbReference>
<dbReference type="Pfam" id="PF00130">
    <property type="entry name" value="C1_1"/>
    <property type="match status" value="1"/>
</dbReference>
<keyword evidence="7" id="KW-0677">Repeat</keyword>
<feature type="region of interest" description="Disordered" evidence="12">
    <location>
        <begin position="192"/>
        <end position="237"/>
    </location>
</feature>
<dbReference type="SMART" id="SM00109">
    <property type="entry name" value="C1"/>
    <property type="match status" value="2"/>
</dbReference>
<protein>
    <submittedName>
        <fullName evidence="16">Uncharacterized protein LOC108744315</fullName>
    </submittedName>
</protein>
<dbReference type="RefSeq" id="XP_025832053.1">
    <property type="nucleotide sequence ID" value="XM_025976268.1"/>
</dbReference>
<organism evidence="15 16">
    <name type="scientific">Agrilus planipennis</name>
    <name type="common">Emerald ash borer</name>
    <name type="synonym">Agrilus marcopoli</name>
    <dbReference type="NCBI Taxonomy" id="224129"/>
    <lineage>
        <taxon>Eukaryota</taxon>
        <taxon>Metazoa</taxon>
        <taxon>Ecdysozoa</taxon>
        <taxon>Arthropoda</taxon>
        <taxon>Hexapoda</taxon>
        <taxon>Insecta</taxon>
        <taxon>Pterygota</taxon>
        <taxon>Neoptera</taxon>
        <taxon>Endopterygota</taxon>
        <taxon>Coleoptera</taxon>
        <taxon>Polyphaga</taxon>
        <taxon>Elateriformia</taxon>
        <taxon>Buprestoidea</taxon>
        <taxon>Buprestidae</taxon>
        <taxon>Agrilinae</taxon>
        <taxon>Agrilus</taxon>
    </lineage>
</organism>
<evidence type="ECO:0000256" key="6">
    <source>
        <dbReference type="ARBA" id="ARBA00022723"/>
    </source>
</evidence>
<evidence type="ECO:0000256" key="9">
    <source>
        <dbReference type="ARBA" id="ARBA00022833"/>
    </source>
</evidence>
<dbReference type="Pfam" id="PF26085">
    <property type="entry name" value="SH3_20"/>
    <property type="match status" value="1"/>
</dbReference>
<reference evidence="16" key="1">
    <citation type="submission" date="2025-08" db="UniProtKB">
        <authorList>
            <consortium name="RefSeq"/>
        </authorList>
    </citation>
    <scope>IDENTIFICATION</scope>
    <source>
        <tissue evidence="16">Entire body</tissue>
    </source>
</reference>
<feature type="compositionally biased region" description="Polar residues" evidence="12">
    <location>
        <begin position="762"/>
        <end position="787"/>
    </location>
</feature>
<evidence type="ECO:0000256" key="12">
    <source>
        <dbReference type="SAM" id="MobiDB-lite"/>
    </source>
</evidence>
<feature type="compositionally biased region" description="Acidic residues" evidence="12">
    <location>
        <begin position="75"/>
        <end position="86"/>
    </location>
</feature>
<feature type="region of interest" description="Disordered" evidence="12">
    <location>
        <begin position="843"/>
        <end position="886"/>
    </location>
</feature>
<feature type="compositionally biased region" description="Polar residues" evidence="12">
    <location>
        <begin position="843"/>
        <end position="864"/>
    </location>
</feature>
<dbReference type="Pfam" id="PF00018">
    <property type="entry name" value="SH3_1"/>
    <property type="match status" value="1"/>
</dbReference>
<dbReference type="GO" id="GO:0005737">
    <property type="term" value="C:cytoplasm"/>
    <property type="evidence" value="ECO:0007669"/>
    <property type="project" value="UniProtKB-SubCell"/>
</dbReference>
<dbReference type="GeneID" id="108744315"/>
<proteinExistence type="predicted"/>
<dbReference type="InterPro" id="IPR002219">
    <property type="entry name" value="PKC_DAG/PE"/>
</dbReference>
<feature type="domain" description="SH3" evidence="13">
    <location>
        <begin position="1075"/>
        <end position="1134"/>
    </location>
</feature>
<evidence type="ECO:0000256" key="4">
    <source>
        <dbReference type="ARBA" id="ARBA00022475"/>
    </source>
</evidence>
<dbReference type="InterPro" id="IPR036028">
    <property type="entry name" value="SH3-like_dom_sf"/>
</dbReference>
<dbReference type="InterPro" id="IPR059031">
    <property type="entry name" value="SH3_20"/>
</dbReference>
<dbReference type="InterPro" id="IPR027267">
    <property type="entry name" value="AH/BAR_dom_sf"/>
</dbReference>
<keyword evidence="15" id="KW-1185">Reference proteome</keyword>
<dbReference type="CDD" id="cd20817">
    <property type="entry name" value="C1_Stac"/>
    <property type="match status" value="1"/>
</dbReference>
<dbReference type="Gene3D" id="1.20.1270.60">
    <property type="entry name" value="Arfaptin homology (AH) domain/BAR domain"/>
    <property type="match status" value="1"/>
</dbReference>
<dbReference type="PANTHER" id="PTHR15135">
    <property type="entry name" value="STAC"/>
    <property type="match status" value="1"/>
</dbReference>
<dbReference type="PROSITE" id="PS50002">
    <property type="entry name" value="SH3"/>
    <property type="match status" value="1"/>
</dbReference>
<feature type="compositionally biased region" description="Polar residues" evidence="12">
    <location>
        <begin position="94"/>
        <end position="105"/>
    </location>
</feature>
<evidence type="ECO:0000313" key="16">
    <source>
        <dbReference type="RefSeq" id="XP_025832053.1"/>
    </source>
</evidence>
<dbReference type="KEGG" id="apln:108744315"/>
<keyword evidence="4" id="KW-1003">Cell membrane</keyword>
<dbReference type="OrthoDB" id="6250593at2759"/>
<feature type="region of interest" description="Disordered" evidence="12">
    <location>
        <begin position="726"/>
        <end position="788"/>
    </location>
</feature>
<dbReference type="SUPFAM" id="SSF57889">
    <property type="entry name" value="Cysteine-rich domain"/>
    <property type="match status" value="2"/>
</dbReference>
<dbReference type="GO" id="GO:1903078">
    <property type="term" value="P:positive regulation of protein localization to plasma membrane"/>
    <property type="evidence" value="ECO:0007669"/>
    <property type="project" value="TreeGrafter"/>
</dbReference>
<feature type="compositionally biased region" description="Low complexity" evidence="12">
    <location>
        <begin position="1018"/>
        <end position="1027"/>
    </location>
</feature>
<dbReference type="GO" id="GO:0003009">
    <property type="term" value="P:skeletal muscle contraction"/>
    <property type="evidence" value="ECO:0007669"/>
    <property type="project" value="TreeGrafter"/>
</dbReference>
<feature type="region of interest" description="Disordered" evidence="12">
    <location>
        <begin position="657"/>
        <end position="678"/>
    </location>
</feature>
<dbReference type="InterPro" id="IPR039688">
    <property type="entry name" value="STAC1/2/3"/>
</dbReference>
<name>A0A7F5R7V1_AGRPL</name>
<keyword evidence="10" id="KW-0472">Membrane</keyword>
<dbReference type="FunFam" id="1.20.1270.60:FF:000071">
    <property type="entry name" value="Uncharacterized protein, isoform U"/>
    <property type="match status" value="1"/>
</dbReference>
<evidence type="ECO:0000256" key="8">
    <source>
        <dbReference type="ARBA" id="ARBA00022771"/>
    </source>
</evidence>
<feature type="compositionally biased region" description="Low complexity" evidence="12">
    <location>
        <begin position="871"/>
        <end position="881"/>
    </location>
</feature>
<evidence type="ECO:0000256" key="3">
    <source>
        <dbReference type="ARBA" id="ARBA00022443"/>
    </source>
</evidence>
<dbReference type="SMART" id="SM00326">
    <property type="entry name" value="SH3"/>
    <property type="match status" value="1"/>
</dbReference>
<evidence type="ECO:0000256" key="2">
    <source>
        <dbReference type="ARBA" id="ARBA00004496"/>
    </source>
</evidence>
<accession>A0A7F5R7V1</accession>
<keyword evidence="8" id="KW-0863">Zinc-finger</keyword>
<gene>
    <name evidence="16" type="primary">LOC108744315</name>
</gene>
<dbReference type="Gene3D" id="3.30.60.20">
    <property type="match status" value="2"/>
</dbReference>
<dbReference type="FunFam" id="3.30.60.20:FF:000056">
    <property type="entry name" value="Uncharacterized protein, isoform C"/>
    <property type="match status" value="1"/>
</dbReference>
<dbReference type="AlphaFoldDB" id="A0A7F5R7V1"/>
<feature type="compositionally biased region" description="Basic and acidic residues" evidence="12">
    <location>
        <begin position="665"/>
        <end position="678"/>
    </location>
</feature>
<dbReference type="InterPro" id="IPR001452">
    <property type="entry name" value="SH3_domain"/>
</dbReference>
<evidence type="ECO:0000259" key="14">
    <source>
        <dbReference type="PROSITE" id="PS50081"/>
    </source>
</evidence>
<feature type="domain" description="Phorbol-ester/DAG-type" evidence="14">
    <location>
        <begin position="604"/>
        <end position="653"/>
    </location>
</feature>
<dbReference type="InterPro" id="IPR046349">
    <property type="entry name" value="C1-like_sf"/>
</dbReference>
<dbReference type="GO" id="GO:0042383">
    <property type="term" value="C:sarcolemma"/>
    <property type="evidence" value="ECO:0007669"/>
    <property type="project" value="UniProtKB-SubCell"/>
</dbReference>
<feature type="region of interest" description="Disordered" evidence="12">
    <location>
        <begin position="957"/>
        <end position="1070"/>
    </location>
</feature>
<dbReference type="InParanoid" id="A0A7F5R7V1"/>